<gene>
    <name evidence="2" type="ORF">CKO31_21605</name>
</gene>
<protein>
    <recommendedName>
        <fullName evidence="1">PIN domain-containing protein</fullName>
    </recommendedName>
</protein>
<name>A0ABS1CMZ8_9GAMM</name>
<comment type="caution">
    <text evidence="2">The sequence shown here is derived from an EMBL/GenBank/DDBJ whole genome shotgun (WGS) entry which is preliminary data.</text>
</comment>
<proteinExistence type="predicted"/>
<dbReference type="Proteomes" id="UP000748752">
    <property type="component" value="Unassembled WGS sequence"/>
</dbReference>
<evidence type="ECO:0000259" key="1">
    <source>
        <dbReference type="Pfam" id="PF01850"/>
    </source>
</evidence>
<dbReference type="RefSeq" id="WP_200241560.1">
    <property type="nucleotide sequence ID" value="NZ_NRRV01000077.1"/>
</dbReference>
<dbReference type="EMBL" id="NRRV01000077">
    <property type="protein sequence ID" value="MBK1633302.1"/>
    <property type="molecule type" value="Genomic_DNA"/>
</dbReference>
<feature type="domain" description="PIN" evidence="1">
    <location>
        <begin position="7"/>
        <end position="127"/>
    </location>
</feature>
<keyword evidence="3" id="KW-1185">Reference proteome</keyword>
<evidence type="ECO:0000313" key="3">
    <source>
        <dbReference type="Proteomes" id="UP000748752"/>
    </source>
</evidence>
<accession>A0ABS1CMZ8</accession>
<dbReference type="InterPro" id="IPR029060">
    <property type="entry name" value="PIN-like_dom_sf"/>
</dbReference>
<dbReference type="SUPFAM" id="SSF88723">
    <property type="entry name" value="PIN domain-like"/>
    <property type="match status" value="1"/>
</dbReference>
<evidence type="ECO:0000313" key="2">
    <source>
        <dbReference type="EMBL" id="MBK1633302.1"/>
    </source>
</evidence>
<reference evidence="2 3" key="1">
    <citation type="journal article" date="2020" name="Microorganisms">
        <title>Osmotic Adaptation and Compatible Solute Biosynthesis of Phototrophic Bacteria as Revealed from Genome Analyses.</title>
        <authorList>
            <person name="Imhoff J.F."/>
            <person name="Rahn T."/>
            <person name="Kunzel S."/>
            <person name="Keller A."/>
            <person name="Neulinger S.C."/>
        </authorList>
    </citation>
    <scope>NUCLEOTIDE SEQUENCE [LARGE SCALE GENOMIC DNA]</scope>
    <source>
        <strain evidence="2 3">DSM 6210</strain>
    </source>
</reference>
<dbReference type="Pfam" id="PF01850">
    <property type="entry name" value="PIN"/>
    <property type="match status" value="1"/>
</dbReference>
<sequence>MTQRFGIDTSILVSLATGDPENLYDHCVERLTALIESEGAEVFASNQVIGEAYIALQHHYGVTKAEAREGLARLLQSGLVAPQNGRAVIEVLGEQGGCGLLDRLIADDYRRADLLTLTLDRKMAKLADARLL</sequence>
<organism evidence="2 3">
    <name type="scientific">Thiohalocapsa halophila</name>
    <dbReference type="NCBI Taxonomy" id="69359"/>
    <lineage>
        <taxon>Bacteria</taxon>
        <taxon>Pseudomonadati</taxon>
        <taxon>Pseudomonadota</taxon>
        <taxon>Gammaproteobacteria</taxon>
        <taxon>Chromatiales</taxon>
        <taxon>Chromatiaceae</taxon>
        <taxon>Thiohalocapsa</taxon>
    </lineage>
</organism>
<dbReference type="InterPro" id="IPR002716">
    <property type="entry name" value="PIN_dom"/>
</dbReference>